<gene>
    <name evidence="2" type="primary">IL-3A_406R</name>
    <name evidence="2" type="ORF">PBCVIL3A_406R</name>
</gene>
<protein>
    <recommendedName>
        <fullName evidence="1">HNH nuclease domain-containing protein</fullName>
    </recommendedName>
</protein>
<feature type="domain" description="HNH nuclease" evidence="1">
    <location>
        <begin position="60"/>
        <end position="104"/>
    </location>
</feature>
<name>M1HUM5_PBCVI</name>
<organismHost>
    <name type="scientific">Chlorella</name>
    <dbReference type="NCBI Taxonomy" id="3071"/>
</organismHost>
<dbReference type="Pfam" id="PF13392">
    <property type="entry name" value="HNH_3"/>
    <property type="match status" value="1"/>
</dbReference>
<accession>M1HUM5</accession>
<evidence type="ECO:0000313" key="3">
    <source>
        <dbReference type="Proteomes" id="UP000247091"/>
    </source>
</evidence>
<organism evidence="2 3">
    <name type="scientific">Paramecium bursaria Chlorella virus IL3A</name>
    <name type="common">PBCV-IL3A</name>
    <dbReference type="NCBI Taxonomy" id="46019"/>
    <lineage>
        <taxon>Viruses</taxon>
        <taxon>Varidnaviria</taxon>
        <taxon>Bamfordvirae</taxon>
        <taxon>Nucleocytoviricota</taxon>
        <taxon>Megaviricetes</taxon>
        <taxon>Algavirales</taxon>
        <taxon>Phycodnaviridae</taxon>
        <taxon>Chlorovirus</taxon>
        <taxon>Chlorovirus illinoense</taxon>
    </lineage>
</organism>
<dbReference type="Proteomes" id="UP000247091">
    <property type="component" value="Segment"/>
</dbReference>
<evidence type="ECO:0000259" key="1">
    <source>
        <dbReference type="Pfam" id="PF13392"/>
    </source>
</evidence>
<dbReference type="InterPro" id="IPR003615">
    <property type="entry name" value="HNH_nuc"/>
</dbReference>
<evidence type="ECO:0000313" key="2">
    <source>
        <dbReference type="EMBL" id="AGE53894.1"/>
    </source>
</evidence>
<dbReference type="InterPro" id="IPR044925">
    <property type="entry name" value="His-Me_finger_sf"/>
</dbReference>
<dbReference type="EMBL" id="JX997169">
    <property type="protein sequence ID" value="AGE53894.1"/>
    <property type="molecule type" value="Genomic_DNA"/>
</dbReference>
<dbReference type="Gene3D" id="3.90.75.20">
    <property type="match status" value="2"/>
</dbReference>
<proteinExistence type="predicted"/>
<sequence length="345" mass="40103">MMKTLLYDNINGCHTVYDEYTIDTFGTIRDMSGIVKPPYADNEGYQRVHVRKNRKTHSLYVHRAIASSFIGKPPTLKHTADHYNGIRNDNYIDNIRWATPEEQAKNRNMPCTNKSALIIVKDGVEKTVKEWVKHLEYEKTPYGKMYTNGVIAHYAQRKQHGFSYKVFDDLPGEIWKVVPGANIEISNKLRVKRYSKYATNVIDVSQMHTSNGYPMLYVNGKQQSVHAICFQTFFPDEYKFMTPSEIIRHKYDDKLDFRPENLLIGTQSQNISDAHDNGKFNDTKIMRKKCVSYIDGVEEKEHNSLHDATHYLREHGYNKAAPSNINMAMGTTKIRYGRTWKRVYP</sequence>
<dbReference type="SUPFAM" id="SSF54060">
    <property type="entry name" value="His-Me finger endonucleases"/>
    <property type="match status" value="2"/>
</dbReference>
<reference evidence="2 3" key="1">
    <citation type="submission" date="2012-10" db="EMBL/GenBank/DDBJ databases">
        <title>Towards defining the chloroviruses: a genomic journey through a genus of large DNA viruses.</title>
        <authorList>
            <person name="Jeanniard A."/>
            <person name="Dunigan D.D."/>
            <person name="Gurnon J.R."/>
            <person name="Agarkova I."/>
            <person name="Kang M."/>
            <person name="Vitek J."/>
            <person name="Duncan G."/>
            <person name="McClung O.W."/>
            <person name="Larsen M."/>
            <person name="Claverie J.-M."/>
            <person name="Van Etten J.L."/>
            <person name="Blanc G."/>
        </authorList>
    </citation>
    <scope>NUCLEOTIDE SEQUENCE [LARGE SCALE GENOMIC DNA]</scope>
</reference>